<dbReference type="EMBL" id="QXQA01000002">
    <property type="protein sequence ID" value="RIX59496.1"/>
    <property type="molecule type" value="Genomic_DNA"/>
</dbReference>
<dbReference type="PANTHER" id="PTHR43280">
    <property type="entry name" value="ARAC-FAMILY TRANSCRIPTIONAL REGULATOR"/>
    <property type="match status" value="1"/>
</dbReference>
<dbReference type="GO" id="GO:0003700">
    <property type="term" value="F:DNA-binding transcription factor activity"/>
    <property type="evidence" value="ECO:0007669"/>
    <property type="project" value="InterPro"/>
</dbReference>
<keyword evidence="3" id="KW-0804">Transcription</keyword>
<evidence type="ECO:0000256" key="2">
    <source>
        <dbReference type="ARBA" id="ARBA00023125"/>
    </source>
</evidence>
<dbReference type="Pfam" id="PF02311">
    <property type="entry name" value="AraC_binding"/>
    <property type="match status" value="1"/>
</dbReference>
<dbReference type="InterPro" id="IPR018060">
    <property type="entry name" value="HTH_AraC"/>
</dbReference>
<comment type="caution">
    <text evidence="5">The sequence shown here is derived from an EMBL/GenBank/DDBJ whole genome shotgun (WGS) entry which is preliminary data.</text>
</comment>
<dbReference type="SUPFAM" id="SSF46689">
    <property type="entry name" value="Homeodomain-like"/>
    <property type="match status" value="1"/>
</dbReference>
<dbReference type="Pfam" id="PF12833">
    <property type="entry name" value="HTH_18"/>
    <property type="match status" value="1"/>
</dbReference>
<evidence type="ECO:0000313" key="5">
    <source>
        <dbReference type="EMBL" id="RIX59496.1"/>
    </source>
</evidence>
<protein>
    <submittedName>
        <fullName evidence="5">AraC family transcriptional regulator</fullName>
    </submittedName>
</protein>
<dbReference type="PROSITE" id="PS01124">
    <property type="entry name" value="HTH_ARAC_FAMILY_2"/>
    <property type="match status" value="1"/>
</dbReference>
<dbReference type="Gene3D" id="1.10.10.60">
    <property type="entry name" value="Homeodomain-like"/>
    <property type="match status" value="2"/>
</dbReference>
<keyword evidence="2" id="KW-0238">DNA-binding</keyword>
<name>A0A3A1VIQ1_9BACL</name>
<gene>
    <name evidence="5" type="ORF">D3P08_04960</name>
</gene>
<dbReference type="PRINTS" id="PR00032">
    <property type="entry name" value="HTHARAC"/>
</dbReference>
<evidence type="ECO:0000313" key="6">
    <source>
        <dbReference type="Proteomes" id="UP000266482"/>
    </source>
</evidence>
<dbReference type="SMART" id="SM00342">
    <property type="entry name" value="HTH_ARAC"/>
    <property type="match status" value="1"/>
</dbReference>
<evidence type="ECO:0000256" key="3">
    <source>
        <dbReference type="ARBA" id="ARBA00023163"/>
    </source>
</evidence>
<evidence type="ECO:0000259" key="4">
    <source>
        <dbReference type="PROSITE" id="PS01124"/>
    </source>
</evidence>
<proteinExistence type="predicted"/>
<dbReference type="InterPro" id="IPR018062">
    <property type="entry name" value="HTH_AraC-typ_CS"/>
</dbReference>
<organism evidence="5 6">
    <name type="scientific">Paenibacillus nanensis</name>
    <dbReference type="NCBI Taxonomy" id="393251"/>
    <lineage>
        <taxon>Bacteria</taxon>
        <taxon>Bacillati</taxon>
        <taxon>Bacillota</taxon>
        <taxon>Bacilli</taxon>
        <taxon>Bacillales</taxon>
        <taxon>Paenibacillaceae</taxon>
        <taxon>Paenibacillus</taxon>
    </lineage>
</organism>
<dbReference type="GO" id="GO:0043565">
    <property type="term" value="F:sequence-specific DNA binding"/>
    <property type="evidence" value="ECO:0007669"/>
    <property type="project" value="InterPro"/>
</dbReference>
<dbReference type="PROSITE" id="PS00041">
    <property type="entry name" value="HTH_ARAC_FAMILY_1"/>
    <property type="match status" value="1"/>
</dbReference>
<evidence type="ECO:0000256" key="1">
    <source>
        <dbReference type="ARBA" id="ARBA00023015"/>
    </source>
</evidence>
<keyword evidence="6" id="KW-1185">Reference proteome</keyword>
<dbReference type="InterPro" id="IPR037923">
    <property type="entry name" value="HTH-like"/>
</dbReference>
<keyword evidence="1" id="KW-0805">Transcription regulation</keyword>
<dbReference type="OrthoDB" id="192171at2"/>
<feature type="domain" description="HTH araC/xylS-type" evidence="4">
    <location>
        <begin position="186"/>
        <end position="284"/>
    </location>
</feature>
<reference evidence="5 6" key="1">
    <citation type="submission" date="2018-09" db="EMBL/GenBank/DDBJ databases">
        <title>Paenibacillus aracenensis nov. sp. isolated from a cave in southern Spain.</title>
        <authorList>
            <person name="Jurado V."/>
            <person name="Gutierrez-Patricio S."/>
            <person name="Gonzalez-Pimentel J.L."/>
            <person name="Miller A.Z."/>
            <person name="Laiz L."/>
            <person name="Saiz-Jimenez C."/>
        </authorList>
    </citation>
    <scope>NUCLEOTIDE SEQUENCE [LARGE SCALE GENOMIC DNA]</scope>
    <source>
        <strain evidence="5 6">DSM 22867</strain>
    </source>
</reference>
<dbReference type="Proteomes" id="UP000266482">
    <property type="component" value="Unassembled WGS sequence"/>
</dbReference>
<dbReference type="RefSeq" id="WP_119598327.1">
    <property type="nucleotide sequence ID" value="NZ_QXQA01000002.1"/>
</dbReference>
<dbReference type="PANTHER" id="PTHR43280:SF2">
    <property type="entry name" value="HTH-TYPE TRANSCRIPTIONAL REGULATOR EXSA"/>
    <property type="match status" value="1"/>
</dbReference>
<sequence>MKCLELAIPPLPQLVTVGHSFWSPGQQHLARSFDVYDMIFVNKGALYITEDGEPYEIKEGTMLVLEPNRMHAGHRPCEEVTDVYWLHFIHPAAIRTLDSEQIMWSYPYAKGTDFDVAPQRQVMYIPKFAGFHSPDILPILQRMLELHQTLSPASSLPLQAQLAGLLSQLQAAARTQYASRSRQLSDQAISYLQQHMTRPFDAAHMERTLHYRFDYIARCLKAHTGRSPLQYLHDLQMSAAKSLLANTELSVTEVGERVGIDNANYFIRLFRKYMGVTPRQYRSAQLWRA</sequence>
<dbReference type="AlphaFoldDB" id="A0A3A1VIQ1"/>
<dbReference type="InterPro" id="IPR003313">
    <property type="entry name" value="AraC-bd"/>
</dbReference>
<dbReference type="SUPFAM" id="SSF51215">
    <property type="entry name" value="Regulatory protein AraC"/>
    <property type="match status" value="1"/>
</dbReference>
<dbReference type="InterPro" id="IPR020449">
    <property type="entry name" value="Tscrpt_reg_AraC-type_HTH"/>
</dbReference>
<accession>A0A3A1VIQ1</accession>
<dbReference type="InterPro" id="IPR009057">
    <property type="entry name" value="Homeodomain-like_sf"/>
</dbReference>